<feature type="transmembrane region" description="Helical" evidence="7">
    <location>
        <begin position="240"/>
        <end position="258"/>
    </location>
</feature>
<dbReference type="AlphaFoldDB" id="A0A074SXW9"/>
<evidence type="ECO:0000313" key="9">
    <source>
        <dbReference type="Proteomes" id="UP000027456"/>
    </source>
</evidence>
<evidence type="ECO:0000256" key="3">
    <source>
        <dbReference type="ARBA" id="ARBA00022692"/>
    </source>
</evidence>
<feature type="region of interest" description="Disordered" evidence="6">
    <location>
        <begin position="507"/>
        <end position="536"/>
    </location>
</feature>
<dbReference type="Proteomes" id="UP000027456">
    <property type="component" value="Unassembled WGS sequence"/>
</dbReference>
<feature type="transmembrane region" description="Helical" evidence="7">
    <location>
        <begin position="82"/>
        <end position="104"/>
    </location>
</feature>
<evidence type="ECO:0000256" key="5">
    <source>
        <dbReference type="ARBA" id="ARBA00023136"/>
    </source>
</evidence>
<keyword evidence="4 7" id="KW-1133">Transmembrane helix</keyword>
<dbReference type="STRING" id="1423351.A0A074SXW9"/>
<protein>
    <submittedName>
        <fullName evidence="8">Permease, cytosine/purine, uracil, thiamine, allantoin family protein</fullName>
    </submittedName>
</protein>
<dbReference type="Gene3D" id="1.10.4160.10">
    <property type="entry name" value="Hydantoin permease"/>
    <property type="match status" value="1"/>
</dbReference>
<reference evidence="8 9" key="1">
    <citation type="submission" date="2013-12" db="EMBL/GenBank/DDBJ databases">
        <authorList>
            <person name="Cubeta M."/>
            <person name="Pakala S."/>
            <person name="Fedorova N."/>
            <person name="Thomas E."/>
            <person name="Dean R."/>
            <person name="Jabaji S."/>
            <person name="Neate S."/>
            <person name="Toda T."/>
            <person name="Tavantzis S."/>
            <person name="Vilgalys R."/>
            <person name="Bharathan N."/>
            <person name="Pakala S."/>
            <person name="Losada L.S."/>
            <person name="Zafar N."/>
            <person name="Nierman W."/>
        </authorList>
    </citation>
    <scope>NUCLEOTIDE SEQUENCE [LARGE SCALE GENOMIC DNA]</scope>
    <source>
        <strain evidence="8 9">123E</strain>
    </source>
</reference>
<dbReference type="HOGENOM" id="CLU_021555_2_0_1"/>
<dbReference type="FunFam" id="1.10.4160.10:FF:000001">
    <property type="entry name" value="Uracil permease, putative"/>
    <property type="match status" value="1"/>
</dbReference>
<evidence type="ECO:0000256" key="1">
    <source>
        <dbReference type="ARBA" id="ARBA00004141"/>
    </source>
</evidence>
<dbReference type="OrthoDB" id="2018619at2759"/>
<comment type="subcellular location">
    <subcellularLocation>
        <location evidence="1">Membrane</location>
        <topology evidence="1">Multi-pass membrane protein</topology>
    </subcellularLocation>
</comment>
<keyword evidence="3 7" id="KW-0812">Transmembrane</keyword>
<dbReference type="PANTHER" id="PTHR30618:SF0">
    <property type="entry name" value="PURINE-URACIL PERMEASE NCS1"/>
    <property type="match status" value="1"/>
</dbReference>
<dbReference type="InterPro" id="IPR045225">
    <property type="entry name" value="Uracil/uridine/allantoin_perm"/>
</dbReference>
<dbReference type="GO" id="GO:0015205">
    <property type="term" value="F:nucleobase transmembrane transporter activity"/>
    <property type="evidence" value="ECO:0007669"/>
    <property type="project" value="TreeGrafter"/>
</dbReference>
<feature type="transmembrane region" description="Helical" evidence="7">
    <location>
        <begin position="438"/>
        <end position="459"/>
    </location>
</feature>
<feature type="transmembrane region" description="Helical" evidence="7">
    <location>
        <begin position="279"/>
        <end position="304"/>
    </location>
</feature>
<keyword evidence="9" id="KW-1185">Reference proteome</keyword>
<evidence type="ECO:0000256" key="4">
    <source>
        <dbReference type="ARBA" id="ARBA00022989"/>
    </source>
</evidence>
<feature type="transmembrane region" description="Helical" evidence="7">
    <location>
        <begin position="116"/>
        <end position="138"/>
    </location>
</feature>
<evidence type="ECO:0000256" key="7">
    <source>
        <dbReference type="SAM" id="Phobius"/>
    </source>
</evidence>
<dbReference type="PANTHER" id="PTHR30618">
    <property type="entry name" value="NCS1 FAMILY PURINE/PYRIMIDINE TRANSPORTER"/>
    <property type="match status" value="1"/>
</dbReference>
<gene>
    <name evidence="8" type="ORF">V565_013710</name>
</gene>
<feature type="transmembrane region" description="Helical" evidence="7">
    <location>
        <begin position="471"/>
        <end position="491"/>
    </location>
</feature>
<dbReference type="GO" id="GO:0005886">
    <property type="term" value="C:plasma membrane"/>
    <property type="evidence" value="ECO:0007669"/>
    <property type="project" value="TreeGrafter"/>
</dbReference>
<evidence type="ECO:0000256" key="2">
    <source>
        <dbReference type="ARBA" id="ARBA00008974"/>
    </source>
</evidence>
<evidence type="ECO:0000313" key="8">
    <source>
        <dbReference type="EMBL" id="KEP54697.1"/>
    </source>
</evidence>
<name>A0A074SXW9_9AGAM</name>
<feature type="transmembrane region" description="Helical" evidence="7">
    <location>
        <begin position="366"/>
        <end position="389"/>
    </location>
</feature>
<evidence type="ECO:0000256" key="6">
    <source>
        <dbReference type="SAM" id="MobiDB-lite"/>
    </source>
</evidence>
<feature type="transmembrane region" description="Helical" evidence="7">
    <location>
        <begin position="171"/>
        <end position="192"/>
    </location>
</feature>
<dbReference type="InterPro" id="IPR012681">
    <property type="entry name" value="NCS1"/>
</dbReference>
<dbReference type="NCBIfam" id="TIGR00800">
    <property type="entry name" value="ncs1"/>
    <property type="match status" value="1"/>
</dbReference>
<proteinExistence type="inferred from homology"/>
<accession>A0A074SXW9</accession>
<organism evidence="8 9">
    <name type="scientific">Rhizoctonia solani 123E</name>
    <dbReference type="NCBI Taxonomy" id="1423351"/>
    <lineage>
        <taxon>Eukaryota</taxon>
        <taxon>Fungi</taxon>
        <taxon>Dikarya</taxon>
        <taxon>Basidiomycota</taxon>
        <taxon>Agaricomycotina</taxon>
        <taxon>Agaricomycetes</taxon>
        <taxon>Cantharellales</taxon>
        <taxon>Ceratobasidiaceae</taxon>
        <taxon>Rhizoctonia</taxon>
    </lineage>
</organism>
<feature type="transmembrane region" description="Helical" evidence="7">
    <location>
        <begin position="52"/>
        <end position="76"/>
    </location>
</feature>
<feature type="transmembrane region" description="Helical" evidence="7">
    <location>
        <begin position="199"/>
        <end position="220"/>
    </location>
</feature>
<dbReference type="InterPro" id="IPR001248">
    <property type="entry name" value="Pur-cyt_permease"/>
</dbReference>
<sequence>MTARLKKLRSRSFWELQSEPSSFAPSNKWSNKDMDPVPMHQRSWTMWDFTSYWLSDGFNVATWNMASSMLAVGLSWREALPAIAIGHFIIALAVTANGTIGARLHVPFPVLNRSSFGYWFSYFSVISRVVLAMFWFAIQTYTGSECVRVALKSIWPSTARIPNHLPEGANITTLGIMCYFLYWLIQLPFLLVSPHKIRYLFIAKAILTPSTGLAMMIWAFVRTGGGPIFEQKATLSGSSLSWAMLSAMNSAIGNYATLSVNVPDFTRYARNPRDQYIQVLVIPVIFTFFAFMGIAVTSAGNVIYGEILWDPLTLIDRWDNRAAAFFASFAFCLATIGTNVSANSISAANDFTALLPRWLNIRRGQILCAFIGGWVICPWEILGSAVGFLNFMGGYTVFLGPICSIMIVDYWLVHKGNIDIPALYNPNGRYRYTKGVNWRALLALLVSVPPNLPGLIHSINPKINVGLGGQHLYSIAWLLGFSLAGVTYYATSMLFPPTETMVDELITGDDQTRPPSSSEQVTDEKSSDVKVTSQPV</sequence>
<keyword evidence="5 7" id="KW-0472">Membrane</keyword>
<dbReference type="CDD" id="cd11482">
    <property type="entry name" value="SLC-NCS1sbd_NRT1-like"/>
    <property type="match status" value="1"/>
</dbReference>
<comment type="caution">
    <text evidence="8">The sequence shown here is derived from an EMBL/GenBank/DDBJ whole genome shotgun (WGS) entry which is preliminary data.</text>
</comment>
<dbReference type="EMBL" id="AZST01000020">
    <property type="protein sequence ID" value="KEP54697.1"/>
    <property type="molecule type" value="Genomic_DNA"/>
</dbReference>
<comment type="similarity">
    <text evidence="2">Belongs to the purine-cytosine permease (2.A.39) family.</text>
</comment>
<feature type="transmembrane region" description="Helical" evidence="7">
    <location>
        <begin position="395"/>
        <end position="413"/>
    </location>
</feature>
<feature type="transmembrane region" description="Helical" evidence="7">
    <location>
        <begin position="324"/>
        <end position="345"/>
    </location>
</feature>
<dbReference type="Pfam" id="PF02133">
    <property type="entry name" value="Transp_cyt_pur"/>
    <property type="match status" value="1"/>
</dbReference>